<gene>
    <name evidence="1" type="ORF">H5410_055907</name>
</gene>
<keyword evidence="2" id="KW-1185">Reference proteome</keyword>
<evidence type="ECO:0000313" key="1">
    <source>
        <dbReference type="EMBL" id="KAG5575773.1"/>
    </source>
</evidence>
<sequence>MLPGEIHERAFVTSTTYPFPCLIFRHARDSECRSALWTANPPYRALDIGLIRDEANIAALREPRVEVPPRVQATGDLDGAALRGMTSAPRHRYSQGPPLPDLAWAPSSSVHTALEAGWTPLLHYIRPWMQNRRRVEARVERGMEG</sequence>
<proteinExistence type="predicted"/>
<evidence type="ECO:0000313" key="2">
    <source>
        <dbReference type="Proteomes" id="UP000824120"/>
    </source>
</evidence>
<protein>
    <submittedName>
        <fullName evidence="1">Uncharacterized protein</fullName>
    </submittedName>
</protein>
<name>A0A9J5WK56_SOLCO</name>
<dbReference type="AlphaFoldDB" id="A0A9J5WK56"/>
<accession>A0A9J5WK56</accession>
<dbReference type="EMBL" id="JACXVP010000011">
    <property type="protein sequence ID" value="KAG5575773.1"/>
    <property type="molecule type" value="Genomic_DNA"/>
</dbReference>
<reference evidence="1 2" key="1">
    <citation type="submission" date="2020-09" db="EMBL/GenBank/DDBJ databases">
        <title>De no assembly of potato wild relative species, Solanum commersonii.</title>
        <authorList>
            <person name="Cho K."/>
        </authorList>
    </citation>
    <scope>NUCLEOTIDE SEQUENCE [LARGE SCALE GENOMIC DNA]</scope>
    <source>
        <strain evidence="1">LZ3.2</strain>
        <tissue evidence="1">Leaf</tissue>
    </source>
</reference>
<comment type="caution">
    <text evidence="1">The sequence shown here is derived from an EMBL/GenBank/DDBJ whole genome shotgun (WGS) entry which is preliminary data.</text>
</comment>
<dbReference type="Proteomes" id="UP000824120">
    <property type="component" value="Chromosome 11"/>
</dbReference>
<organism evidence="1 2">
    <name type="scientific">Solanum commersonii</name>
    <name type="common">Commerson's wild potato</name>
    <name type="synonym">Commerson's nightshade</name>
    <dbReference type="NCBI Taxonomy" id="4109"/>
    <lineage>
        <taxon>Eukaryota</taxon>
        <taxon>Viridiplantae</taxon>
        <taxon>Streptophyta</taxon>
        <taxon>Embryophyta</taxon>
        <taxon>Tracheophyta</taxon>
        <taxon>Spermatophyta</taxon>
        <taxon>Magnoliopsida</taxon>
        <taxon>eudicotyledons</taxon>
        <taxon>Gunneridae</taxon>
        <taxon>Pentapetalae</taxon>
        <taxon>asterids</taxon>
        <taxon>lamiids</taxon>
        <taxon>Solanales</taxon>
        <taxon>Solanaceae</taxon>
        <taxon>Solanoideae</taxon>
        <taxon>Solaneae</taxon>
        <taxon>Solanum</taxon>
    </lineage>
</organism>